<evidence type="ECO:0000256" key="1">
    <source>
        <dbReference type="SAM" id="MobiDB-lite"/>
    </source>
</evidence>
<feature type="transmembrane region" description="Helical" evidence="2">
    <location>
        <begin position="534"/>
        <end position="552"/>
    </location>
</feature>
<feature type="transmembrane region" description="Helical" evidence="2">
    <location>
        <begin position="229"/>
        <end position="246"/>
    </location>
</feature>
<dbReference type="Pfam" id="PF14345">
    <property type="entry name" value="GDYXXLXY"/>
    <property type="match status" value="1"/>
</dbReference>
<feature type="transmembrane region" description="Helical" evidence="2">
    <location>
        <begin position="452"/>
        <end position="474"/>
    </location>
</feature>
<keyword evidence="2" id="KW-1133">Transmembrane helix</keyword>
<dbReference type="Pfam" id="PF09925">
    <property type="entry name" value="DUF2157"/>
    <property type="match status" value="1"/>
</dbReference>
<feature type="transmembrane region" description="Helical" evidence="2">
    <location>
        <begin position="486"/>
        <end position="503"/>
    </location>
</feature>
<dbReference type="InterPro" id="IPR025833">
    <property type="entry name" value="GDYXXLXY"/>
</dbReference>
<dbReference type="Proteomes" id="UP000570361">
    <property type="component" value="Unassembled WGS sequence"/>
</dbReference>
<feature type="transmembrane region" description="Helical" evidence="2">
    <location>
        <begin position="558"/>
        <end position="579"/>
    </location>
</feature>
<feature type="transmembrane region" description="Helical" evidence="2">
    <location>
        <begin position="94"/>
        <end position="112"/>
    </location>
</feature>
<feature type="transmembrane region" description="Helical" evidence="2">
    <location>
        <begin position="119"/>
        <end position="140"/>
    </location>
</feature>
<comment type="caution">
    <text evidence="4">The sequence shown here is derived from an EMBL/GenBank/DDBJ whole genome shotgun (WGS) entry which is preliminary data.</text>
</comment>
<dbReference type="AlphaFoldDB" id="A0A7W5B2P8"/>
<evidence type="ECO:0000256" key="2">
    <source>
        <dbReference type="SAM" id="Phobius"/>
    </source>
</evidence>
<feature type="transmembrane region" description="Helical" evidence="2">
    <location>
        <begin position="36"/>
        <end position="56"/>
    </location>
</feature>
<keyword evidence="2" id="KW-0472">Membrane</keyword>
<evidence type="ECO:0000259" key="3">
    <source>
        <dbReference type="Pfam" id="PF09925"/>
    </source>
</evidence>
<feature type="transmembrane region" description="Helical" evidence="2">
    <location>
        <begin position="178"/>
        <end position="196"/>
    </location>
</feature>
<feature type="transmembrane region" description="Helical" evidence="2">
    <location>
        <begin position="68"/>
        <end position="88"/>
    </location>
</feature>
<feature type="transmembrane region" description="Helical" evidence="2">
    <location>
        <begin position="427"/>
        <end position="446"/>
    </location>
</feature>
<organism evidence="4 5">
    <name type="scientific">Paenibacillus phyllosphaerae</name>
    <dbReference type="NCBI Taxonomy" id="274593"/>
    <lineage>
        <taxon>Bacteria</taxon>
        <taxon>Bacillati</taxon>
        <taxon>Bacillota</taxon>
        <taxon>Bacilli</taxon>
        <taxon>Bacillales</taxon>
        <taxon>Paenibacillaceae</taxon>
        <taxon>Paenibacillus</taxon>
    </lineage>
</organism>
<gene>
    <name evidence="4" type="ORF">FHS18_004637</name>
</gene>
<accession>A0A7W5B2P8</accession>
<dbReference type="EMBL" id="JACHXK010000013">
    <property type="protein sequence ID" value="MBB3112536.1"/>
    <property type="molecule type" value="Genomic_DNA"/>
</dbReference>
<sequence length="751" mass="82686">MRTNYGIRTAYTLGAAMVAAAIIYFFASGWEALGRTAQITLSVLLTALFYGAAYALSASPRTAWLSKVAAVTGCIAFGASVALVGRIYNSHADSYGLFLLWSVPALGFAIVTRYWPFKLLAFILLHITVYAYADVAPWLMRVEDPYAWLVVAAVIATINVLLYMWLERKHSGEKLITTLTLLMVWAQLIILSNSLIFDDAGLWLNILFAAWALRCILHALNSQEEGKRLLTIAGVFIALFAISKYIELTIHYWNLSFFGLGLLFVAALLVGCTWFIRFLNRYYDGPTEAGATQKDDPSRPADSDTLGSENPAPKPRRKPAFDVQGILWSVVSAVGVLIGFSSLVGMIMIIAEDAAQHVLAFVSVALVLASMLLRAKLPAPVRFTVSLIAALTGTVIIVGTESIAYALLYLVLTVFVWLRTEGRFGPAMFYLLANIYVYQLADLAFPDPYDRGWNLLALLFVLNLIVFGLAWKGLLGAAKSKHQQRVAYVALLGLGLMLTWDDYGSTYRHLAASIIFFIALTALLISQAQRSQRFYFRWGVAAWSLFLAVKYYETAWKLLHKSFSLACAGLIVIGIAVWLDRRSGISSLQETSFMRTARATVATLLVLQALLLGAAIYTNEAALRGGTEITLKLAPIDPRSMLQGDYVQLRYDISTVPNPGAEDGDKIQVVLKPGQDGVYVYDRLYKPGEELGTGEVVLKGTRKYASEVTYGIENYFIPEGTGAKVEEEAKYARVIVSRSSNGMIVELLPKP</sequence>
<feature type="transmembrane region" description="Helical" evidence="2">
    <location>
        <begin position="509"/>
        <end position="527"/>
    </location>
</feature>
<feature type="compositionally biased region" description="Basic and acidic residues" evidence="1">
    <location>
        <begin position="293"/>
        <end position="302"/>
    </location>
</feature>
<protein>
    <submittedName>
        <fullName evidence="4">Putative membrane-anchored protein/putative membrane protein</fullName>
    </submittedName>
</protein>
<reference evidence="4 5" key="1">
    <citation type="submission" date="2020-08" db="EMBL/GenBank/DDBJ databases">
        <title>Genomic Encyclopedia of Type Strains, Phase III (KMG-III): the genomes of soil and plant-associated and newly described type strains.</title>
        <authorList>
            <person name="Whitman W."/>
        </authorList>
    </citation>
    <scope>NUCLEOTIDE SEQUENCE [LARGE SCALE GENOMIC DNA]</scope>
    <source>
        <strain evidence="4 5">CECT 5862</strain>
    </source>
</reference>
<keyword evidence="5" id="KW-1185">Reference proteome</keyword>
<feature type="transmembrane region" description="Helical" evidence="2">
    <location>
        <begin position="403"/>
        <end position="420"/>
    </location>
</feature>
<name>A0A7W5B2P8_9BACL</name>
<dbReference type="RefSeq" id="WP_183602660.1">
    <property type="nucleotide sequence ID" value="NZ_JACHXK010000013.1"/>
</dbReference>
<proteinExistence type="predicted"/>
<feature type="region of interest" description="Disordered" evidence="1">
    <location>
        <begin position="289"/>
        <end position="317"/>
    </location>
</feature>
<feature type="domain" description="DUF2157" evidence="3">
    <location>
        <begin position="7"/>
        <end position="113"/>
    </location>
</feature>
<dbReference type="InterPro" id="IPR018677">
    <property type="entry name" value="DUF2157"/>
</dbReference>
<keyword evidence="2" id="KW-0812">Transmembrane</keyword>
<feature type="transmembrane region" description="Helical" evidence="2">
    <location>
        <begin position="357"/>
        <end position="373"/>
    </location>
</feature>
<evidence type="ECO:0000313" key="4">
    <source>
        <dbReference type="EMBL" id="MBB3112536.1"/>
    </source>
</evidence>
<feature type="transmembrane region" description="Helical" evidence="2">
    <location>
        <begin position="12"/>
        <end position="30"/>
    </location>
</feature>
<feature type="transmembrane region" description="Helical" evidence="2">
    <location>
        <begin position="326"/>
        <end position="351"/>
    </location>
</feature>
<feature type="transmembrane region" description="Helical" evidence="2">
    <location>
        <begin position="599"/>
        <end position="617"/>
    </location>
</feature>
<evidence type="ECO:0000313" key="5">
    <source>
        <dbReference type="Proteomes" id="UP000570361"/>
    </source>
</evidence>
<feature type="transmembrane region" description="Helical" evidence="2">
    <location>
        <begin position="146"/>
        <end position="166"/>
    </location>
</feature>
<feature type="transmembrane region" description="Helical" evidence="2">
    <location>
        <begin position="252"/>
        <end position="276"/>
    </location>
</feature>